<feature type="transmembrane region" description="Helical" evidence="3">
    <location>
        <begin position="21"/>
        <end position="40"/>
    </location>
</feature>
<dbReference type="InterPro" id="IPR029787">
    <property type="entry name" value="Nucleotide_cyclase"/>
</dbReference>
<dbReference type="Pfam" id="PF00990">
    <property type="entry name" value="GGDEF"/>
    <property type="match status" value="1"/>
</dbReference>
<keyword evidence="5" id="KW-0548">Nucleotidyltransferase</keyword>
<evidence type="ECO:0000256" key="2">
    <source>
        <dbReference type="ARBA" id="ARBA00034247"/>
    </source>
</evidence>
<comment type="catalytic activity">
    <reaction evidence="2">
        <text>2 GTP = 3',3'-c-di-GMP + 2 diphosphate</text>
        <dbReference type="Rhea" id="RHEA:24898"/>
        <dbReference type="ChEBI" id="CHEBI:33019"/>
        <dbReference type="ChEBI" id="CHEBI:37565"/>
        <dbReference type="ChEBI" id="CHEBI:58805"/>
        <dbReference type="EC" id="2.7.7.65"/>
    </reaction>
</comment>
<evidence type="ECO:0000313" key="5">
    <source>
        <dbReference type="EMBL" id="UUP17143.1"/>
    </source>
</evidence>
<dbReference type="PANTHER" id="PTHR45138:SF9">
    <property type="entry name" value="DIGUANYLATE CYCLASE DGCM-RELATED"/>
    <property type="match status" value="1"/>
</dbReference>
<evidence type="ECO:0000313" key="6">
    <source>
        <dbReference type="Proteomes" id="UP001342418"/>
    </source>
</evidence>
<keyword evidence="3" id="KW-0472">Membrane</keyword>
<keyword evidence="6" id="KW-1185">Reference proteome</keyword>
<protein>
    <recommendedName>
        <fullName evidence="1">diguanylate cyclase</fullName>
        <ecNumber evidence="1">2.7.7.65</ecNumber>
    </recommendedName>
</protein>
<dbReference type="NCBIfam" id="TIGR00254">
    <property type="entry name" value="GGDEF"/>
    <property type="match status" value="1"/>
</dbReference>
<reference evidence="5 6" key="1">
    <citation type="submission" date="2018-07" db="EMBL/GenBank/DDBJ databases">
        <title>Genome sequence of Nitratireductor thuwali#1536.</title>
        <authorList>
            <person name="Michoud G."/>
            <person name="Merlino G."/>
            <person name="Sefrji F.O."/>
            <person name="Daffonchio D."/>
        </authorList>
    </citation>
    <scope>NUCLEOTIDE SEQUENCE [LARGE SCALE GENOMIC DNA]</scope>
    <source>
        <strain evidence="6">Nit1536</strain>
    </source>
</reference>
<keyword evidence="3" id="KW-1133">Transmembrane helix</keyword>
<dbReference type="PROSITE" id="PS50887">
    <property type="entry name" value="GGDEF"/>
    <property type="match status" value="1"/>
</dbReference>
<dbReference type="InterPro" id="IPR043128">
    <property type="entry name" value="Rev_trsase/Diguanyl_cyclase"/>
</dbReference>
<keyword evidence="5" id="KW-0808">Transferase</keyword>
<dbReference type="Gene3D" id="3.30.70.270">
    <property type="match status" value="1"/>
</dbReference>
<dbReference type="GO" id="GO:0052621">
    <property type="term" value="F:diguanylate cyclase activity"/>
    <property type="evidence" value="ECO:0007669"/>
    <property type="project" value="UniProtKB-EC"/>
</dbReference>
<feature type="transmembrane region" description="Helical" evidence="3">
    <location>
        <begin position="52"/>
        <end position="73"/>
    </location>
</feature>
<evidence type="ECO:0000256" key="3">
    <source>
        <dbReference type="SAM" id="Phobius"/>
    </source>
</evidence>
<dbReference type="PANTHER" id="PTHR45138">
    <property type="entry name" value="REGULATORY COMPONENTS OF SENSORY TRANSDUCTION SYSTEM"/>
    <property type="match status" value="1"/>
</dbReference>
<dbReference type="InterPro" id="IPR050469">
    <property type="entry name" value="Diguanylate_Cyclase"/>
</dbReference>
<organism evidence="5 6">
    <name type="scientific">Nitratireductor thuwali</name>
    <dbReference type="NCBI Taxonomy" id="2267699"/>
    <lineage>
        <taxon>Bacteria</taxon>
        <taxon>Pseudomonadati</taxon>
        <taxon>Pseudomonadota</taxon>
        <taxon>Alphaproteobacteria</taxon>
        <taxon>Hyphomicrobiales</taxon>
        <taxon>Phyllobacteriaceae</taxon>
        <taxon>Nitratireductor</taxon>
    </lineage>
</organism>
<proteinExistence type="predicted"/>
<evidence type="ECO:0000256" key="1">
    <source>
        <dbReference type="ARBA" id="ARBA00012528"/>
    </source>
</evidence>
<sequence>MGLLATLRGMSAKGRWKLASWTIIGTAGCVGVAIIINVMFFRAFGEEVLTRALLSAIIIPIVLAGPLFFYLTLKLRELVIANYKLADAAAIDFLTNCLNRGAFSKHVEDWLIHRGGEECLASGALLVIDADHFKKINDRFGHHEGDVALKAIAGAIQSVVRKDDLVGRLGGEEFGVFLPGATEHAAAGVAERVRQAVCDVAFLPRGKECKLSVSIGCAAFDRKTGFSELFRVADERLYEAKNAGRNRVVLGALGEAQQPVPLLH</sequence>
<dbReference type="CDD" id="cd01949">
    <property type="entry name" value="GGDEF"/>
    <property type="match status" value="1"/>
</dbReference>
<dbReference type="Proteomes" id="UP001342418">
    <property type="component" value="Chromosome"/>
</dbReference>
<accession>A0ABY5MKF2</accession>
<dbReference type="SUPFAM" id="SSF55073">
    <property type="entry name" value="Nucleotide cyclase"/>
    <property type="match status" value="1"/>
</dbReference>
<evidence type="ECO:0000259" key="4">
    <source>
        <dbReference type="PROSITE" id="PS50887"/>
    </source>
</evidence>
<keyword evidence="3" id="KW-0812">Transmembrane</keyword>
<dbReference type="InterPro" id="IPR000160">
    <property type="entry name" value="GGDEF_dom"/>
</dbReference>
<dbReference type="EMBL" id="CP030941">
    <property type="protein sequence ID" value="UUP17143.1"/>
    <property type="molecule type" value="Genomic_DNA"/>
</dbReference>
<dbReference type="EC" id="2.7.7.65" evidence="1"/>
<feature type="domain" description="GGDEF" evidence="4">
    <location>
        <begin position="121"/>
        <end position="253"/>
    </location>
</feature>
<gene>
    <name evidence="5" type="primary">yedQ_1</name>
    <name evidence="5" type="ORF">NTH_01601</name>
</gene>
<dbReference type="SMART" id="SM00267">
    <property type="entry name" value="GGDEF"/>
    <property type="match status" value="1"/>
</dbReference>
<name>A0ABY5MKF2_9HYPH</name>